<gene>
    <name evidence="5" type="ORF">OKA104_LOCUS37322</name>
    <name evidence="4" type="ORF">VCS650_LOCUS11661</name>
</gene>
<evidence type="ECO:0000313" key="6">
    <source>
        <dbReference type="Proteomes" id="UP000663891"/>
    </source>
</evidence>
<dbReference type="GO" id="GO:0008146">
    <property type="term" value="F:sulfotransferase activity"/>
    <property type="evidence" value="ECO:0007669"/>
    <property type="project" value="InterPro"/>
</dbReference>
<dbReference type="InterPro" id="IPR027417">
    <property type="entry name" value="P-loop_NTPase"/>
</dbReference>
<dbReference type="Gene3D" id="3.40.50.300">
    <property type="entry name" value="P-loop containing nucleotide triphosphate hydrolases"/>
    <property type="match status" value="1"/>
</dbReference>
<dbReference type="InterPro" id="IPR000863">
    <property type="entry name" value="Sulfotransferase_dom"/>
</dbReference>
<keyword evidence="2" id="KW-0808">Transferase</keyword>
<comment type="similarity">
    <text evidence="1">Belongs to the sulfotransferase 1 family.</text>
</comment>
<sequence>MEQEEKEPFQLIDGICWSSEWSFESLRYALAYEPSPDDLFIVTYPRSGTTWMQNIVYNLQTNGQPFDADREHFFAQNPALEIDGEIGIELMQRPCAIKTHLPMDRVPHNPLAKYICVIRNPKDVCVSYYLLYNSWGDVPKFEFNQFFQYFIEGRLPFNDYFDVLRSAWQRRNDKNVLLVSYEEMRTDFQSIICKIASFINIALNDELLEKVLKYSSFDYMKNKYDAERRLFEKNIIDNIEDKEAAAQRREIFMNESGIKVVRKGEINDWKSFMTPEQSRQIYDRFMATCKECEGLENYWLKWNIF</sequence>
<dbReference type="EMBL" id="CAJOAY010006182">
    <property type="protein sequence ID" value="CAF4132672.1"/>
    <property type="molecule type" value="Genomic_DNA"/>
</dbReference>
<evidence type="ECO:0000313" key="4">
    <source>
        <dbReference type="EMBL" id="CAF0943839.1"/>
    </source>
</evidence>
<feature type="domain" description="Sulfotransferase" evidence="3">
    <location>
        <begin position="36"/>
        <end position="288"/>
    </location>
</feature>
<dbReference type="Pfam" id="PF00685">
    <property type="entry name" value="Sulfotransfer_1"/>
    <property type="match status" value="1"/>
</dbReference>
<dbReference type="Proteomes" id="UP000663881">
    <property type="component" value="Unassembled WGS sequence"/>
</dbReference>
<evidence type="ECO:0000259" key="3">
    <source>
        <dbReference type="Pfam" id="PF00685"/>
    </source>
</evidence>
<comment type="caution">
    <text evidence="4">The sequence shown here is derived from an EMBL/GenBank/DDBJ whole genome shotgun (WGS) entry which is preliminary data.</text>
</comment>
<dbReference type="Proteomes" id="UP000663891">
    <property type="component" value="Unassembled WGS sequence"/>
</dbReference>
<dbReference type="PANTHER" id="PTHR11783">
    <property type="entry name" value="SULFOTRANSFERASE SULT"/>
    <property type="match status" value="1"/>
</dbReference>
<dbReference type="AlphaFoldDB" id="A0A814CR61"/>
<evidence type="ECO:0000256" key="1">
    <source>
        <dbReference type="ARBA" id="ARBA00005771"/>
    </source>
</evidence>
<evidence type="ECO:0000256" key="2">
    <source>
        <dbReference type="ARBA" id="ARBA00022679"/>
    </source>
</evidence>
<reference evidence="4" key="1">
    <citation type="submission" date="2021-02" db="EMBL/GenBank/DDBJ databases">
        <authorList>
            <person name="Nowell W R."/>
        </authorList>
    </citation>
    <scope>NUCLEOTIDE SEQUENCE</scope>
</reference>
<organism evidence="4 6">
    <name type="scientific">Adineta steineri</name>
    <dbReference type="NCBI Taxonomy" id="433720"/>
    <lineage>
        <taxon>Eukaryota</taxon>
        <taxon>Metazoa</taxon>
        <taxon>Spiralia</taxon>
        <taxon>Gnathifera</taxon>
        <taxon>Rotifera</taxon>
        <taxon>Eurotatoria</taxon>
        <taxon>Bdelloidea</taxon>
        <taxon>Adinetida</taxon>
        <taxon>Adinetidae</taxon>
        <taxon>Adineta</taxon>
    </lineage>
</organism>
<name>A0A814CR61_9BILA</name>
<proteinExistence type="inferred from homology"/>
<protein>
    <recommendedName>
        <fullName evidence="3">Sulfotransferase domain-containing protein</fullName>
    </recommendedName>
</protein>
<evidence type="ECO:0000313" key="5">
    <source>
        <dbReference type="EMBL" id="CAF4132672.1"/>
    </source>
</evidence>
<dbReference type="OrthoDB" id="205623at2759"/>
<dbReference type="EMBL" id="CAJNON010000087">
    <property type="protein sequence ID" value="CAF0943839.1"/>
    <property type="molecule type" value="Genomic_DNA"/>
</dbReference>
<accession>A0A814CR61</accession>
<dbReference type="SUPFAM" id="SSF52540">
    <property type="entry name" value="P-loop containing nucleoside triphosphate hydrolases"/>
    <property type="match status" value="1"/>
</dbReference>